<comment type="caution">
    <text evidence="5">The sequence shown here is derived from an EMBL/GenBank/DDBJ whole genome shotgun (WGS) entry which is preliminary data.</text>
</comment>
<dbReference type="SUPFAM" id="SSF102114">
    <property type="entry name" value="Radical SAM enzymes"/>
    <property type="match status" value="1"/>
</dbReference>
<evidence type="ECO:0000256" key="1">
    <source>
        <dbReference type="ARBA" id="ARBA00022723"/>
    </source>
</evidence>
<dbReference type="GO" id="GO:0051536">
    <property type="term" value="F:iron-sulfur cluster binding"/>
    <property type="evidence" value="ECO:0007669"/>
    <property type="project" value="UniProtKB-KW"/>
</dbReference>
<reference evidence="5" key="1">
    <citation type="journal article" date="2014" name="Int. J. Syst. Evol. Microbiol.">
        <title>Complete genome sequence of Corynebacterium casei LMG S-19264T (=DSM 44701T), isolated from a smear-ripened cheese.</title>
        <authorList>
            <consortium name="US DOE Joint Genome Institute (JGI-PGF)"/>
            <person name="Walter F."/>
            <person name="Albersmeier A."/>
            <person name="Kalinowski J."/>
            <person name="Ruckert C."/>
        </authorList>
    </citation>
    <scope>NUCLEOTIDE SEQUENCE</scope>
    <source>
        <strain evidence="5">CGMCC 1.15725</strain>
    </source>
</reference>
<evidence type="ECO:0000313" key="5">
    <source>
        <dbReference type="EMBL" id="GGF18174.1"/>
    </source>
</evidence>
<evidence type="ECO:0000256" key="2">
    <source>
        <dbReference type="ARBA" id="ARBA00023004"/>
    </source>
</evidence>
<keyword evidence="2" id="KW-0408">Iron</keyword>
<dbReference type="SMART" id="SM00729">
    <property type="entry name" value="Elp3"/>
    <property type="match status" value="1"/>
</dbReference>
<dbReference type="Gene3D" id="3.80.30.30">
    <property type="match status" value="1"/>
</dbReference>
<dbReference type="GO" id="GO:0003824">
    <property type="term" value="F:catalytic activity"/>
    <property type="evidence" value="ECO:0007669"/>
    <property type="project" value="InterPro"/>
</dbReference>
<dbReference type="Proteomes" id="UP000646365">
    <property type="component" value="Unassembled WGS sequence"/>
</dbReference>
<dbReference type="InterPro" id="IPR058240">
    <property type="entry name" value="rSAM_sf"/>
</dbReference>
<feature type="domain" description="Radical SAM core" evidence="4">
    <location>
        <begin position="64"/>
        <end position="301"/>
    </location>
</feature>
<dbReference type="InterPro" id="IPR006638">
    <property type="entry name" value="Elp3/MiaA/NifB-like_rSAM"/>
</dbReference>
<evidence type="ECO:0000256" key="3">
    <source>
        <dbReference type="ARBA" id="ARBA00023014"/>
    </source>
</evidence>
<evidence type="ECO:0000259" key="4">
    <source>
        <dbReference type="PROSITE" id="PS51918"/>
    </source>
</evidence>
<organism evidence="5 6">
    <name type="scientific">Aliidongia dinghuensis</name>
    <dbReference type="NCBI Taxonomy" id="1867774"/>
    <lineage>
        <taxon>Bacteria</taxon>
        <taxon>Pseudomonadati</taxon>
        <taxon>Pseudomonadota</taxon>
        <taxon>Alphaproteobacteria</taxon>
        <taxon>Rhodospirillales</taxon>
        <taxon>Dongiaceae</taxon>
        <taxon>Aliidongia</taxon>
    </lineage>
</organism>
<dbReference type="SFLD" id="SFLDG01084">
    <property type="entry name" value="Uncharacterised_Radical_SAM_Su"/>
    <property type="match status" value="1"/>
</dbReference>
<protein>
    <submittedName>
        <fullName evidence="5">Radical SAM protein</fullName>
    </submittedName>
</protein>
<keyword evidence="3" id="KW-0411">Iron-sulfur</keyword>
<name>A0A8J3E3D7_9PROT</name>
<reference evidence="5" key="2">
    <citation type="submission" date="2020-09" db="EMBL/GenBank/DDBJ databases">
        <authorList>
            <person name="Sun Q."/>
            <person name="Zhou Y."/>
        </authorList>
    </citation>
    <scope>NUCLEOTIDE SEQUENCE</scope>
    <source>
        <strain evidence="5">CGMCC 1.15725</strain>
    </source>
</reference>
<dbReference type="AlphaFoldDB" id="A0A8J3E3D7"/>
<dbReference type="Pfam" id="PF04055">
    <property type="entry name" value="Radical_SAM"/>
    <property type="match status" value="1"/>
</dbReference>
<accession>A0A8J3E3D7</accession>
<dbReference type="InterPro" id="IPR007197">
    <property type="entry name" value="rSAM"/>
</dbReference>
<keyword evidence="6" id="KW-1185">Reference proteome</keyword>
<dbReference type="PANTHER" id="PTHR43432:SF3">
    <property type="entry name" value="SLR0285 PROTEIN"/>
    <property type="match status" value="1"/>
</dbReference>
<gene>
    <name evidence="5" type="ORF">GCM10011611_25070</name>
</gene>
<dbReference type="PANTHER" id="PTHR43432">
    <property type="entry name" value="SLR0285 PROTEIN"/>
    <property type="match status" value="1"/>
</dbReference>
<dbReference type="GO" id="GO:0046872">
    <property type="term" value="F:metal ion binding"/>
    <property type="evidence" value="ECO:0007669"/>
    <property type="project" value="UniProtKB-KW"/>
</dbReference>
<sequence length="361" mass="39656">MDPASPQGPRKGRGSLSNAVGRFEGYDRVEVDDGWGSADEPALPLATTLTEDTTRTIIARNKSPDVPFDRSINMYRGCEHGCVYCFARPTHAYLGLSPGLDFESRLFYKPRAAELLVQELSAAGYRCLPMALGTNTDPYQPIERELQLTRHILEVLRDFNHPVSIVTKGALVQRDIDILGPMAVKRQAKVAISITTLDRALARRMEPRAATPERRLETVRALADAGIPVGVMAAPMIPGLNDQELETILEAAKDAGAGTAGYVSLRLPLEIKDLFAEWLEAQVPLRAKHVLALVRDIRGGKLNSAEFGDRMRGGGAYADLLAQRFKLATRRLGLNQTRELGGLDCSQFRRPPRAGDQLSLF</sequence>
<dbReference type="PROSITE" id="PS51918">
    <property type="entry name" value="RADICAL_SAM"/>
    <property type="match status" value="1"/>
</dbReference>
<dbReference type="InterPro" id="IPR040086">
    <property type="entry name" value="MJ0683-like"/>
</dbReference>
<dbReference type="NCBIfam" id="NF033668">
    <property type="entry name" value="rSAM_PA0069"/>
    <property type="match status" value="1"/>
</dbReference>
<dbReference type="SFLD" id="SFLDS00029">
    <property type="entry name" value="Radical_SAM"/>
    <property type="match status" value="1"/>
</dbReference>
<dbReference type="EMBL" id="BMJQ01000006">
    <property type="protein sequence ID" value="GGF18174.1"/>
    <property type="molecule type" value="Genomic_DNA"/>
</dbReference>
<evidence type="ECO:0000313" key="6">
    <source>
        <dbReference type="Proteomes" id="UP000646365"/>
    </source>
</evidence>
<proteinExistence type="predicted"/>
<dbReference type="RefSeq" id="WP_189046167.1">
    <property type="nucleotide sequence ID" value="NZ_BMJQ01000006.1"/>
</dbReference>
<keyword evidence="1" id="KW-0479">Metal-binding</keyword>
<dbReference type="CDD" id="cd01335">
    <property type="entry name" value="Radical_SAM"/>
    <property type="match status" value="1"/>
</dbReference>